<evidence type="ECO:0000256" key="12">
    <source>
        <dbReference type="RuleBase" id="RU003357"/>
    </source>
</evidence>
<keyword evidence="5 11" id="KW-0812">Transmembrane</keyword>
<dbReference type="InterPro" id="IPR039426">
    <property type="entry name" value="TonB-dep_rcpt-like"/>
</dbReference>
<dbReference type="PANTHER" id="PTHR32552:SF81">
    <property type="entry name" value="TONB-DEPENDENT OUTER MEMBRANE RECEPTOR"/>
    <property type="match status" value="1"/>
</dbReference>
<evidence type="ECO:0000256" key="2">
    <source>
        <dbReference type="ARBA" id="ARBA00022448"/>
    </source>
</evidence>
<evidence type="ECO:0000256" key="9">
    <source>
        <dbReference type="ARBA" id="ARBA00023136"/>
    </source>
</evidence>
<dbReference type="GO" id="GO:0009279">
    <property type="term" value="C:cell outer membrane"/>
    <property type="evidence" value="ECO:0007669"/>
    <property type="project" value="UniProtKB-SubCell"/>
</dbReference>
<keyword evidence="2 11" id="KW-0813">Transport</keyword>
<dbReference type="Pfam" id="PF00593">
    <property type="entry name" value="TonB_dep_Rec_b-barrel"/>
    <property type="match status" value="1"/>
</dbReference>
<evidence type="ECO:0000256" key="1">
    <source>
        <dbReference type="ARBA" id="ARBA00004571"/>
    </source>
</evidence>
<dbReference type="PROSITE" id="PS52016">
    <property type="entry name" value="TONB_DEPENDENT_REC_3"/>
    <property type="match status" value="1"/>
</dbReference>
<feature type="signal peptide" evidence="13">
    <location>
        <begin position="1"/>
        <end position="30"/>
    </location>
</feature>
<keyword evidence="10 11" id="KW-0998">Cell outer membrane</keyword>
<keyword evidence="3 11" id="KW-1134">Transmembrane beta strand</keyword>
<evidence type="ECO:0000256" key="4">
    <source>
        <dbReference type="ARBA" id="ARBA00022496"/>
    </source>
</evidence>
<dbReference type="Gene3D" id="2.40.170.20">
    <property type="entry name" value="TonB-dependent receptor, beta-barrel domain"/>
    <property type="match status" value="1"/>
</dbReference>
<proteinExistence type="inferred from homology"/>
<dbReference type="AlphaFoldDB" id="A0A7T4R038"/>
<dbReference type="RefSeq" id="WP_198569454.1">
    <property type="nucleotide sequence ID" value="NZ_CP066167.1"/>
</dbReference>
<keyword evidence="13" id="KW-0732">Signal</keyword>
<keyword evidence="17" id="KW-1185">Reference proteome</keyword>
<protein>
    <submittedName>
        <fullName evidence="16">TonB-dependent receptor</fullName>
    </submittedName>
</protein>
<gene>
    <name evidence="16" type="ORF">I6N98_16685</name>
</gene>
<reference evidence="16 17" key="1">
    <citation type="submission" date="2020-12" db="EMBL/GenBank/DDBJ databases">
        <authorList>
            <person name="Shan Y."/>
        </authorList>
    </citation>
    <scope>NUCLEOTIDE SEQUENCE [LARGE SCALE GENOMIC DNA]</scope>
    <source>
        <strain evidence="17">csc3.9</strain>
    </source>
</reference>
<evidence type="ECO:0000259" key="15">
    <source>
        <dbReference type="Pfam" id="PF07715"/>
    </source>
</evidence>
<comment type="similarity">
    <text evidence="11 12">Belongs to the TonB-dependent receptor family.</text>
</comment>
<dbReference type="SUPFAM" id="SSF56935">
    <property type="entry name" value="Porins"/>
    <property type="match status" value="1"/>
</dbReference>
<evidence type="ECO:0000259" key="14">
    <source>
        <dbReference type="Pfam" id="PF00593"/>
    </source>
</evidence>
<dbReference type="KEGG" id="snan:I6N98_16685"/>
<evidence type="ECO:0000256" key="6">
    <source>
        <dbReference type="ARBA" id="ARBA00023004"/>
    </source>
</evidence>
<evidence type="ECO:0000256" key="7">
    <source>
        <dbReference type="ARBA" id="ARBA00023065"/>
    </source>
</evidence>
<feature type="chain" id="PRO_5032388274" evidence="13">
    <location>
        <begin position="31"/>
        <end position="730"/>
    </location>
</feature>
<evidence type="ECO:0000256" key="10">
    <source>
        <dbReference type="ARBA" id="ARBA00023237"/>
    </source>
</evidence>
<evidence type="ECO:0000256" key="3">
    <source>
        <dbReference type="ARBA" id="ARBA00022452"/>
    </source>
</evidence>
<dbReference type="InterPro" id="IPR036942">
    <property type="entry name" value="Beta-barrel_TonB_sf"/>
</dbReference>
<name>A0A7T4R038_9GAMM</name>
<keyword evidence="9 11" id="KW-0472">Membrane</keyword>
<dbReference type="Proteomes" id="UP000596063">
    <property type="component" value="Chromosome"/>
</dbReference>
<feature type="domain" description="TonB-dependent receptor plug" evidence="15">
    <location>
        <begin position="52"/>
        <end position="158"/>
    </location>
</feature>
<dbReference type="InterPro" id="IPR012910">
    <property type="entry name" value="Plug_dom"/>
</dbReference>
<keyword evidence="16" id="KW-0675">Receptor</keyword>
<evidence type="ECO:0000256" key="13">
    <source>
        <dbReference type="SAM" id="SignalP"/>
    </source>
</evidence>
<dbReference type="InterPro" id="IPR000531">
    <property type="entry name" value="Beta-barrel_TonB"/>
</dbReference>
<evidence type="ECO:0000256" key="8">
    <source>
        <dbReference type="ARBA" id="ARBA00023077"/>
    </source>
</evidence>
<keyword evidence="7" id="KW-0406">Ion transport</keyword>
<evidence type="ECO:0000256" key="11">
    <source>
        <dbReference type="PROSITE-ProRule" id="PRU01360"/>
    </source>
</evidence>
<evidence type="ECO:0000256" key="5">
    <source>
        <dbReference type="ARBA" id="ARBA00022692"/>
    </source>
</evidence>
<organism evidence="16 17">
    <name type="scientific">Spongiibacter nanhainus</name>
    <dbReference type="NCBI Taxonomy" id="2794344"/>
    <lineage>
        <taxon>Bacteria</taxon>
        <taxon>Pseudomonadati</taxon>
        <taxon>Pseudomonadota</taxon>
        <taxon>Gammaproteobacteria</taxon>
        <taxon>Cellvibrionales</taxon>
        <taxon>Spongiibacteraceae</taxon>
        <taxon>Spongiibacter</taxon>
    </lineage>
</organism>
<dbReference type="PANTHER" id="PTHR32552">
    <property type="entry name" value="FERRICHROME IRON RECEPTOR-RELATED"/>
    <property type="match status" value="1"/>
</dbReference>
<dbReference type="GO" id="GO:0006826">
    <property type="term" value="P:iron ion transport"/>
    <property type="evidence" value="ECO:0007669"/>
    <property type="project" value="UniProtKB-KW"/>
</dbReference>
<keyword evidence="8 12" id="KW-0798">TonB box</keyword>
<accession>A0A7T4R038</accession>
<feature type="domain" description="TonB-dependent receptor-like beta-barrel" evidence="14">
    <location>
        <begin position="268"/>
        <end position="693"/>
    </location>
</feature>
<keyword evidence="6" id="KW-0408">Iron</keyword>
<dbReference type="EMBL" id="CP066167">
    <property type="protein sequence ID" value="QQD17956.1"/>
    <property type="molecule type" value="Genomic_DNA"/>
</dbReference>
<sequence>MMKNNSVHWKCGLLLSALIAFSAAPSRGQAEVEKIRQIEEVVVTARKKSESLQDVPISITAFAGNDVLEMGLSDTLSIDEKTPNLEIKTFGGQPNIFIRGVGNNDFNATTVSPVSLYVDEVVMGLTGSQTAQLFDVQRIEVLRGPQGTLFGRNTTGGAIAFYSNKPSDEFEAGVRASVGSYYQRDIETYVSGALSTNVNARVAAISSANDGDRENDFNGKDANAEENHAIRALFDFQATDSLELWLNIHGAVDRSDFKQGKPRETNVFGYADPHPNDTERLNFNGKSQHYGDTHGLSLTATWDISGATLKSITAFEKAQTDYCGDIDHSPTSLDEICFNTDGEQFTQEVNVSGDIGENTSIVAGLFLLTEELENLTEANLFGDAPPESQLPTVGYSIRDTSTYAIYSELNYRFSPEWQVTAGLRYTYEDKDATVRSDLVPNYFNDQANGDPIALVPEEKLSESWDAISGRLAVDYQPNDDVLIYGSISRGFKSGGFNLGSFFDPNEVTTVDPEYLTAFEVGSKSTFFDKRLRANGALFFYDYSELQVYTYVSGSTPTTPVVFALENAADAKMYGAELELQALLTAKLSANLGLGYLKTEYKDFTSSVGGDLSGNSMPGSPEYNVNASLAYDIGTVKEWDVKASVDYSYTDKRYFNAFEDEEVSSLRSHGLWGARFAADSPNRKWQLALWGRNLTDEEYIVDSTDLRGNFGFVSEFYGDRRSIGIDVSYKY</sequence>
<keyword evidence="4" id="KW-0410">Iron transport</keyword>
<evidence type="ECO:0000313" key="16">
    <source>
        <dbReference type="EMBL" id="QQD17956.1"/>
    </source>
</evidence>
<comment type="subcellular location">
    <subcellularLocation>
        <location evidence="1 11">Cell outer membrane</location>
        <topology evidence="1 11">Multi-pass membrane protein</topology>
    </subcellularLocation>
</comment>
<evidence type="ECO:0000313" key="17">
    <source>
        <dbReference type="Proteomes" id="UP000596063"/>
    </source>
</evidence>
<dbReference type="Pfam" id="PF07715">
    <property type="entry name" value="Plug"/>
    <property type="match status" value="1"/>
</dbReference>